<sequence length="201" mass="22004">MATIFSRLNISLTDQPITPELSMVQYDSGRGLDIMLTNDVIPDDPGEESQTLSANLYAVKPSGMELVIPSLSVIHYATSGSYEVKFASQEHFLSLLNEVGTVECQVALRDSADIVTTFSFYIHVMKNLSRDIAEEAQMIGRVSALELQAKSLISGDADAMAELPTSELSTDGKTLEERITDLETEIRTYLSGDTDIMIEVS</sequence>
<dbReference type="EMBL" id="QUSK01000021">
    <property type="protein sequence ID" value="RGD74796.1"/>
    <property type="molecule type" value="Genomic_DNA"/>
</dbReference>
<name>A0A3E3E0E3_9FIRM</name>
<dbReference type="RefSeq" id="WP_117446740.1">
    <property type="nucleotide sequence ID" value="NZ_JBFBOW010000001.1"/>
</dbReference>
<comment type="caution">
    <text evidence="1">The sequence shown here is derived from an EMBL/GenBank/DDBJ whole genome shotgun (WGS) entry which is preliminary data.</text>
</comment>
<evidence type="ECO:0000313" key="1">
    <source>
        <dbReference type="EMBL" id="RGD74796.1"/>
    </source>
</evidence>
<dbReference type="AlphaFoldDB" id="A0A3E3E0E3"/>
<organism evidence="1 2">
    <name type="scientific">Faecalicoccus pleomorphus</name>
    <dbReference type="NCBI Taxonomy" id="1323"/>
    <lineage>
        <taxon>Bacteria</taxon>
        <taxon>Bacillati</taxon>
        <taxon>Bacillota</taxon>
        <taxon>Erysipelotrichia</taxon>
        <taxon>Erysipelotrichales</taxon>
        <taxon>Erysipelotrichaceae</taxon>
        <taxon>Faecalicoccus</taxon>
    </lineage>
</organism>
<reference evidence="1 2" key="1">
    <citation type="submission" date="2018-08" db="EMBL/GenBank/DDBJ databases">
        <title>A genome reference for cultivated species of the human gut microbiota.</title>
        <authorList>
            <person name="Zou Y."/>
            <person name="Xue W."/>
            <person name="Luo G."/>
        </authorList>
    </citation>
    <scope>NUCLEOTIDE SEQUENCE [LARGE SCALE GENOMIC DNA]</scope>
    <source>
        <strain evidence="1 2">TF08-11</strain>
    </source>
</reference>
<evidence type="ECO:0008006" key="3">
    <source>
        <dbReference type="Google" id="ProtNLM"/>
    </source>
</evidence>
<evidence type="ECO:0000313" key="2">
    <source>
        <dbReference type="Proteomes" id="UP000260721"/>
    </source>
</evidence>
<accession>A0A3E3E0E3</accession>
<protein>
    <recommendedName>
        <fullName evidence="3">DUF2479 domain-containing protein</fullName>
    </recommendedName>
</protein>
<dbReference type="Proteomes" id="UP000260721">
    <property type="component" value="Unassembled WGS sequence"/>
</dbReference>
<proteinExistence type="predicted"/>
<gene>
    <name evidence="1" type="ORF">DXC78_09165</name>
</gene>